<dbReference type="STRING" id="525903.Taci_1339"/>
<protein>
    <recommendedName>
        <fullName evidence="3 6">Flagellar basal-body rod protein FlgC</fullName>
    </recommendedName>
</protein>
<evidence type="ECO:0000313" key="10">
    <source>
        <dbReference type="Proteomes" id="UP000002030"/>
    </source>
</evidence>
<gene>
    <name evidence="9" type="ordered locus">Taci_1339</name>
</gene>
<proteinExistence type="inferred from homology"/>
<keyword evidence="9" id="KW-0969">Cilium</keyword>
<dbReference type="OrthoDB" id="9794148at2"/>
<keyword evidence="10" id="KW-1185">Reference proteome</keyword>
<evidence type="ECO:0000256" key="2">
    <source>
        <dbReference type="ARBA" id="ARBA00009677"/>
    </source>
</evidence>
<dbReference type="GO" id="GO:0030694">
    <property type="term" value="C:bacterial-type flagellum basal body, rod"/>
    <property type="evidence" value="ECO:0007669"/>
    <property type="project" value="UniProtKB-UniRule"/>
</dbReference>
<dbReference type="Pfam" id="PF06429">
    <property type="entry name" value="Flg_bbr_C"/>
    <property type="match status" value="1"/>
</dbReference>
<dbReference type="PROSITE" id="PS00588">
    <property type="entry name" value="FLAGELLA_BB_ROD"/>
    <property type="match status" value="1"/>
</dbReference>
<feature type="domain" description="Flagellar basal body rod protein N-terminal" evidence="7">
    <location>
        <begin position="9"/>
        <end position="35"/>
    </location>
</feature>
<reference evidence="9 10" key="1">
    <citation type="journal article" date="2009" name="Stand. Genomic Sci.">
        <title>Complete genome sequence of Thermanaerovibrio acidaminovorans type strain (Su883).</title>
        <authorList>
            <person name="Chovatia M."/>
            <person name="Sikorski J."/>
            <person name="Schroder M."/>
            <person name="Lapidus A."/>
            <person name="Nolan M."/>
            <person name="Tice H."/>
            <person name="Glavina Del Rio T."/>
            <person name="Copeland A."/>
            <person name="Cheng J.F."/>
            <person name="Lucas S."/>
            <person name="Chen F."/>
            <person name="Bruce D."/>
            <person name="Goodwin L."/>
            <person name="Pitluck S."/>
            <person name="Ivanova N."/>
            <person name="Mavromatis K."/>
            <person name="Ovchinnikova G."/>
            <person name="Pati A."/>
            <person name="Chen A."/>
            <person name="Palaniappan K."/>
            <person name="Land M."/>
            <person name="Hauser L."/>
            <person name="Chang Y.J."/>
            <person name="Jeffries C.D."/>
            <person name="Chain P."/>
            <person name="Saunders E."/>
            <person name="Detter J.C."/>
            <person name="Brettin T."/>
            <person name="Rohde M."/>
            <person name="Goker M."/>
            <person name="Spring S."/>
            <person name="Bristow J."/>
            <person name="Markowitz V."/>
            <person name="Hugenholtz P."/>
            <person name="Kyrpides N.C."/>
            <person name="Klenk H.P."/>
            <person name="Eisen J.A."/>
        </authorList>
    </citation>
    <scope>NUCLEOTIDE SEQUENCE [LARGE SCALE GENOMIC DNA]</scope>
    <source>
        <strain evidence="10">ATCC 49978 / DSM 6589 / Su883</strain>
    </source>
</reference>
<comment type="subcellular location">
    <subcellularLocation>
        <location evidence="1 6">Bacterial flagellum basal body</location>
    </subcellularLocation>
</comment>
<dbReference type="PATRIC" id="fig|525903.6.peg.1340"/>
<evidence type="ECO:0000256" key="1">
    <source>
        <dbReference type="ARBA" id="ARBA00004117"/>
    </source>
</evidence>
<dbReference type="Pfam" id="PF00460">
    <property type="entry name" value="Flg_bb_rod"/>
    <property type="match status" value="1"/>
</dbReference>
<dbReference type="RefSeq" id="WP_012870081.1">
    <property type="nucleotide sequence ID" value="NC_013522.1"/>
</dbReference>
<dbReference type="GO" id="GO:0071978">
    <property type="term" value="P:bacterial-type flagellum-dependent swarming motility"/>
    <property type="evidence" value="ECO:0007669"/>
    <property type="project" value="TreeGrafter"/>
</dbReference>
<keyword evidence="4 6" id="KW-0975">Bacterial flagellum</keyword>
<evidence type="ECO:0000256" key="4">
    <source>
        <dbReference type="ARBA" id="ARBA00023143"/>
    </source>
</evidence>
<dbReference type="eggNOG" id="COG1558">
    <property type="taxonomic scope" value="Bacteria"/>
</dbReference>
<evidence type="ECO:0000256" key="3">
    <source>
        <dbReference type="ARBA" id="ARBA00017941"/>
    </source>
</evidence>
<dbReference type="PANTHER" id="PTHR30435:SF2">
    <property type="entry name" value="FLAGELLAR BASAL-BODY ROD PROTEIN FLGC"/>
    <property type="match status" value="1"/>
</dbReference>
<keyword evidence="9" id="KW-0966">Cell projection</keyword>
<dbReference type="EMBL" id="CP001818">
    <property type="protein sequence ID" value="ACZ19570.1"/>
    <property type="molecule type" value="Genomic_DNA"/>
</dbReference>
<comment type="subunit">
    <text evidence="5 6">The basal body constitutes a major portion of the flagellar organelle and consists of four rings (L,P,S, and M) mounted on a central rod. The rod consists of about 26 subunits of FlgG in the distal portion, and FlgB, FlgC and FlgF are thought to build up the proximal portion of the rod with about 6 subunits each.</text>
</comment>
<dbReference type="InterPro" id="IPR001444">
    <property type="entry name" value="Flag_bb_rod_N"/>
</dbReference>
<name>D1B6C9_THEAS</name>
<feature type="domain" description="Flagellar basal-body/hook protein C-terminal" evidence="8">
    <location>
        <begin position="91"/>
        <end position="135"/>
    </location>
</feature>
<comment type="similarity">
    <text evidence="2">Belongs to the flagella basal body rod proteins family.</text>
</comment>
<dbReference type="KEGG" id="tai:Taci_1339"/>
<dbReference type="EnsemblBacteria" id="ACZ19570">
    <property type="protein sequence ID" value="ACZ19570"/>
    <property type="gene ID" value="Taci_1339"/>
</dbReference>
<sequence length="139" mass="15315">MKVFRSVDVAGSALTAHRVWMDAISSNLANVNTTRTPEGGPYVRRVPIFQERLMAAMKDGSTSSGVKVVAIERDPLPPRMVYQPDHPDANQEGYVAYPNVNVVREMADMMVASRAYEANLTVVETGKAMWNSAIDIMRG</sequence>
<dbReference type="InterPro" id="IPR019776">
    <property type="entry name" value="Flagellar_basal_body_rod_CS"/>
</dbReference>
<dbReference type="PANTHER" id="PTHR30435">
    <property type="entry name" value="FLAGELLAR PROTEIN"/>
    <property type="match status" value="1"/>
</dbReference>
<evidence type="ECO:0000256" key="5">
    <source>
        <dbReference type="ARBA" id="ARBA00025933"/>
    </source>
</evidence>
<organism evidence="9 10">
    <name type="scientific">Thermanaerovibrio acidaminovorans (strain ATCC 49978 / DSM 6589 / Su883)</name>
    <name type="common">Selenomonas acidaminovorans</name>
    <dbReference type="NCBI Taxonomy" id="525903"/>
    <lineage>
        <taxon>Bacteria</taxon>
        <taxon>Thermotogati</taxon>
        <taxon>Synergistota</taxon>
        <taxon>Synergistia</taxon>
        <taxon>Synergistales</taxon>
        <taxon>Synergistaceae</taxon>
        <taxon>Thermanaerovibrio</taxon>
    </lineage>
</organism>
<dbReference type="InterPro" id="IPR006299">
    <property type="entry name" value="FlgC"/>
</dbReference>
<accession>D1B6C9</accession>
<dbReference type="Proteomes" id="UP000002030">
    <property type="component" value="Chromosome"/>
</dbReference>
<evidence type="ECO:0000313" key="9">
    <source>
        <dbReference type="EMBL" id="ACZ19570.1"/>
    </source>
</evidence>
<evidence type="ECO:0000259" key="7">
    <source>
        <dbReference type="Pfam" id="PF00460"/>
    </source>
</evidence>
<evidence type="ECO:0000256" key="6">
    <source>
        <dbReference type="RuleBase" id="RU362062"/>
    </source>
</evidence>
<evidence type="ECO:0000259" key="8">
    <source>
        <dbReference type="Pfam" id="PF06429"/>
    </source>
</evidence>
<dbReference type="HOGENOM" id="CLU_123272_0_0_0"/>
<keyword evidence="9" id="KW-0282">Flagellum</keyword>
<dbReference type="InterPro" id="IPR010930">
    <property type="entry name" value="Flg_bb/hook_C_dom"/>
</dbReference>
<dbReference type="NCBIfam" id="TIGR01395">
    <property type="entry name" value="FlgC"/>
    <property type="match status" value="1"/>
</dbReference>
<dbReference type="AlphaFoldDB" id="D1B6C9"/>